<gene>
    <name evidence="1" type="ORF">N0F65_009175</name>
</gene>
<evidence type="ECO:0000313" key="2">
    <source>
        <dbReference type="Proteomes" id="UP001146120"/>
    </source>
</evidence>
<proteinExistence type="predicted"/>
<name>A0AAV2YSF0_9STRA</name>
<evidence type="ECO:0000313" key="1">
    <source>
        <dbReference type="EMBL" id="DAZ96708.1"/>
    </source>
</evidence>
<keyword evidence="2" id="KW-1185">Reference proteome</keyword>
<sequence length="96" mass="10723">MHDYFSRTPVYSDEVFQRRFRIPRGVISNLIQRFEAFNLLAPKVDALGVVGHSCEQKLTVASRILAYGTSSDATDEYCRIGASTAICHEGVLSCCY</sequence>
<dbReference type="EMBL" id="DAKRPA010000159">
    <property type="protein sequence ID" value="DAZ96708.1"/>
    <property type="molecule type" value="Genomic_DNA"/>
</dbReference>
<dbReference type="AlphaFoldDB" id="A0AAV2YSF0"/>
<organism evidence="1 2">
    <name type="scientific">Lagenidium giganteum</name>
    <dbReference type="NCBI Taxonomy" id="4803"/>
    <lineage>
        <taxon>Eukaryota</taxon>
        <taxon>Sar</taxon>
        <taxon>Stramenopiles</taxon>
        <taxon>Oomycota</taxon>
        <taxon>Peronosporomycetes</taxon>
        <taxon>Pythiales</taxon>
        <taxon>Pythiaceae</taxon>
    </lineage>
</organism>
<accession>A0AAV2YSF0</accession>
<reference evidence="1" key="2">
    <citation type="journal article" date="2023" name="Microbiol Resour">
        <title>Decontamination and Annotation of the Draft Genome Sequence of the Oomycete Lagenidium giganteum ARSEF 373.</title>
        <authorList>
            <person name="Morgan W.R."/>
            <person name="Tartar A."/>
        </authorList>
    </citation>
    <scope>NUCLEOTIDE SEQUENCE</scope>
    <source>
        <strain evidence="1">ARSEF 373</strain>
    </source>
</reference>
<dbReference type="PANTHER" id="PTHR47150">
    <property type="entry name" value="OS12G0169200 PROTEIN"/>
    <property type="match status" value="1"/>
</dbReference>
<reference evidence="1" key="1">
    <citation type="submission" date="2022-11" db="EMBL/GenBank/DDBJ databases">
        <authorList>
            <person name="Morgan W.R."/>
            <person name="Tartar A."/>
        </authorList>
    </citation>
    <scope>NUCLEOTIDE SEQUENCE</scope>
    <source>
        <strain evidence="1">ARSEF 373</strain>
    </source>
</reference>
<dbReference type="PANTHER" id="PTHR47150:SF5">
    <property type="entry name" value="OS07G0546750 PROTEIN"/>
    <property type="match status" value="1"/>
</dbReference>
<protein>
    <submittedName>
        <fullName evidence="1">Uncharacterized protein</fullName>
    </submittedName>
</protein>
<comment type="caution">
    <text evidence="1">The sequence shown here is derived from an EMBL/GenBank/DDBJ whole genome shotgun (WGS) entry which is preliminary data.</text>
</comment>
<dbReference type="Proteomes" id="UP001146120">
    <property type="component" value="Unassembled WGS sequence"/>
</dbReference>